<dbReference type="Proteomes" id="UP000750711">
    <property type="component" value="Unassembled WGS sequence"/>
</dbReference>
<accession>A0A9P8IK25</accession>
<organism evidence="12 13">
    <name type="scientific">Trichoglossum hirsutum</name>
    <dbReference type="NCBI Taxonomy" id="265104"/>
    <lineage>
        <taxon>Eukaryota</taxon>
        <taxon>Fungi</taxon>
        <taxon>Dikarya</taxon>
        <taxon>Ascomycota</taxon>
        <taxon>Pezizomycotina</taxon>
        <taxon>Geoglossomycetes</taxon>
        <taxon>Geoglossales</taxon>
        <taxon>Geoglossaceae</taxon>
        <taxon>Trichoglossum</taxon>
    </lineage>
</organism>
<keyword evidence="7" id="KW-1071">Ligand-gated ion channel</keyword>
<feature type="region of interest" description="Disordered" evidence="9">
    <location>
        <begin position="225"/>
        <end position="248"/>
    </location>
</feature>
<dbReference type="InterPro" id="IPR006553">
    <property type="entry name" value="Leu-rich_rpt_Cys-con_subtyp"/>
</dbReference>
<dbReference type="SMART" id="SM00100">
    <property type="entry name" value="cNMP"/>
    <property type="match status" value="2"/>
</dbReference>
<keyword evidence="2" id="KW-0813">Transport</keyword>
<evidence type="ECO:0000256" key="5">
    <source>
        <dbReference type="ARBA" id="ARBA00023065"/>
    </source>
</evidence>
<dbReference type="PROSITE" id="PS50042">
    <property type="entry name" value="CNMP_BINDING_3"/>
    <property type="match status" value="2"/>
</dbReference>
<evidence type="ECO:0000256" key="1">
    <source>
        <dbReference type="ARBA" id="ARBA00004141"/>
    </source>
</evidence>
<feature type="region of interest" description="Disordered" evidence="9">
    <location>
        <begin position="1"/>
        <end position="24"/>
    </location>
</feature>
<dbReference type="InterPro" id="IPR000595">
    <property type="entry name" value="cNMP-bd_dom"/>
</dbReference>
<evidence type="ECO:0000256" key="8">
    <source>
        <dbReference type="ARBA" id="ARBA00023303"/>
    </source>
</evidence>
<dbReference type="PROSITE" id="PS00888">
    <property type="entry name" value="CNMP_BINDING_1"/>
    <property type="match status" value="1"/>
</dbReference>
<dbReference type="Gene3D" id="1.20.1280.50">
    <property type="match status" value="1"/>
</dbReference>
<dbReference type="Pfam" id="PF12937">
    <property type="entry name" value="F-box-like"/>
    <property type="match status" value="1"/>
</dbReference>
<reference evidence="12" key="1">
    <citation type="submission" date="2021-03" db="EMBL/GenBank/DDBJ databases">
        <title>Comparative genomics and phylogenomic investigation of the class Geoglossomycetes provide insights into ecological specialization and systematics.</title>
        <authorList>
            <person name="Melie T."/>
            <person name="Pirro S."/>
            <person name="Miller A.N."/>
            <person name="Quandt A."/>
        </authorList>
    </citation>
    <scope>NUCLEOTIDE SEQUENCE</scope>
    <source>
        <strain evidence="12">CAQ_001_2017</strain>
    </source>
</reference>
<dbReference type="InterPro" id="IPR001810">
    <property type="entry name" value="F-box_dom"/>
</dbReference>
<dbReference type="FunFam" id="2.60.120.10:FF:000057">
    <property type="entry name" value="Cyclic nucleotide-binding domain protein"/>
    <property type="match status" value="1"/>
</dbReference>
<dbReference type="InterPro" id="IPR018488">
    <property type="entry name" value="cNMP-bd_CS"/>
</dbReference>
<comment type="subcellular location">
    <subcellularLocation>
        <location evidence="1">Membrane</location>
        <topology evidence="1">Multi-pass membrane protein</topology>
    </subcellularLocation>
</comment>
<evidence type="ECO:0000256" key="4">
    <source>
        <dbReference type="ARBA" id="ARBA00022989"/>
    </source>
</evidence>
<dbReference type="GO" id="GO:0005221">
    <property type="term" value="F:intracellularly cyclic nucleotide-activated monoatomic cation channel activity"/>
    <property type="evidence" value="ECO:0007669"/>
    <property type="project" value="InterPro"/>
</dbReference>
<dbReference type="PROSITE" id="PS00889">
    <property type="entry name" value="CNMP_BINDING_2"/>
    <property type="match status" value="1"/>
</dbReference>
<dbReference type="Pfam" id="PF16643">
    <property type="entry name" value="cNMPbd_u2"/>
    <property type="match status" value="1"/>
</dbReference>
<dbReference type="PANTHER" id="PTHR45638">
    <property type="entry name" value="CYCLIC NUCLEOTIDE-GATED CATION CHANNEL SUBUNIT A"/>
    <property type="match status" value="1"/>
</dbReference>
<evidence type="ECO:0000313" key="13">
    <source>
        <dbReference type="Proteomes" id="UP000750711"/>
    </source>
</evidence>
<keyword evidence="13" id="KW-1185">Reference proteome</keyword>
<evidence type="ECO:0008006" key="14">
    <source>
        <dbReference type="Google" id="ProtNLM"/>
    </source>
</evidence>
<dbReference type="GO" id="GO:0016020">
    <property type="term" value="C:membrane"/>
    <property type="evidence" value="ECO:0007669"/>
    <property type="project" value="UniProtKB-SubCell"/>
</dbReference>
<evidence type="ECO:0000313" key="12">
    <source>
        <dbReference type="EMBL" id="KAH0553427.1"/>
    </source>
</evidence>
<feature type="compositionally biased region" description="Basic residues" evidence="9">
    <location>
        <begin position="549"/>
        <end position="559"/>
    </location>
</feature>
<dbReference type="PROSITE" id="PS50181">
    <property type="entry name" value="FBOX"/>
    <property type="match status" value="1"/>
</dbReference>
<feature type="region of interest" description="Disordered" evidence="9">
    <location>
        <begin position="421"/>
        <end position="559"/>
    </location>
</feature>
<evidence type="ECO:0000259" key="11">
    <source>
        <dbReference type="PROSITE" id="PS50181"/>
    </source>
</evidence>
<dbReference type="SUPFAM" id="SSF52047">
    <property type="entry name" value="RNI-like"/>
    <property type="match status" value="1"/>
</dbReference>
<comment type="caution">
    <text evidence="12">The sequence shown here is derived from an EMBL/GenBank/DDBJ whole genome shotgun (WGS) entry which is preliminary data.</text>
</comment>
<dbReference type="InterPro" id="IPR018490">
    <property type="entry name" value="cNMP-bd_dom_sf"/>
</dbReference>
<dbReference type="InterPro" id="IPR036047">
    <property type="entry name" value="F-box-like_dom_sf"/>
</dbReference>
<evidence type="ECO:0000256" key="2">
    <source>
        <dbReference type="ARBA" id="ARBA00022448"/>
    </source>
</evidence>
<keyword evidence="5" id="KW-0406">Ion transport</keyword>
<feature type="compositionally biased region" description="Polar residues" evidence="9">
    <location>
        <begin position="513"/>
        <end position="523"/>
    </location>
</feature>
<dbReference type="InterPro" id="IPR032675">
    <property type="entry name" value="LRR_dom_sf"/>
</dbReference>
<evidence type="ECO:0000256" key="7">
    <source>
        <dbReference type="ARBA" id="ARBA00023286"/>
    </source>
</evidence>
<evidence type="ECO:0000256" key="9">
    <source>
        <dbReference type="SAM" id="MobiDB-lite"/>
    </source>
</evidence>
<keyword evidence="4" id="KW-1133">Transmembrane helix</keyword>
<dbReference type="PANTHER" id="PTHR45638:SF24">
    <property type="entry name" value="CYCLIC NUCLEOTIDE-BINDING DOMAIN PROTEIN (AFU_ORTHOLOGUE AFUA_2G03170)"/>
    <property type="match status" value="1"/>
</dbReference>
<gene>
    <name evidence="12" type="ORF">GP486_006502</name>
</gene>
<dbReference type="EMBL" id="JAGHQM010001480">
    <property type="protein sequence ID" value="KAH0553427.1"/>
    <property type="molecule type" value="Genomic_DNA"/>
</dbReference>
<dbReference type="Pfam" id="PF25372">
    <property type="entry name" value="DUF7885"/>
    <property type="match status" value="1"/>
</dbReference>
<dbReference type="SMART" id="SM00367">
    <property type="entry name" value="LRR_CC"/>
    <property type="match status" value="8"/>
</dbReference>
<dbReference type="Gene3D" id="3.80.10.10">
    <property type="entry name" value="Ribonuclease Inhibitor"/>
    <property type="match status" value="2"/>
</dbReference>
<name>A0A9P8IK25_9PEZI</name>
<keyword evidence="3" id="KW-0812">Transmembrane</keyword>
<dbReference type="SUPFAM" id="SSF81383">
    <property type="entry name" value="F-box domain"/>
    <property type="match status" value="1"/>
</dbReference>
<protein>
    <recommendedName>
        <fullName evidence="14">Cyclic nucleotide-binding domain-containing protein</fullName>
    </recommendedName>
</protein>
<evidence type="ECO:0000256" key="6">
    <source>
        <dbReference type="ARBA" id="ARBA00023136"/>
    </source>
</evidence>
<dbReference type="GO" id="GO:0044877">
    <property type="term" value="F:protein-containing complex binding"/>
    <property type="evidence" value="ECO:0007669"/>
    <property type="project" value="TreeGrafter"/>
</dbReference>
<dbReference type="Pfam" id="PF00027">
    <property type="entry name" value="cNMP_binding"/>
    <property type="match status" value="2"/>
</dbReference>
<dbReference type="InterPro" id="IPR057207">
    <property type="entry name" value="FBXL15_LRR"/>
</dbReference>
<feature type="domain" description="F-box" evidence="11">
    <location>
        <begin position="566"/>
        <end position="613"/>
    </location>
</feature>
<evidence type="ECO:0000259" key="10">
    <source>
        <dbReference type="PROSITE" id="PS50042"/>
    </source>
</evidence>
<dbReference type="InterPro" id="IPR050866">
    <property type="entry name" value="CNG_cation_channel"/>
</dbReference>
<dbReference type="SMART" id="SM00256">
    <property type="entry name" value="FBOX"/>
    <property type="match status" value="1"/>
</dbReference>
<dbReference type="AlphaFoldDB" id="A0A9P8IK25"/>
<feature type="domain" description="Cyclic nucleotide-binding" evidence="10">
    <location>
        <begin position="274"/>
        <end position="414"/>
    </location>
</feature>
<feature type="compositionally biased region" description="Basic residues" evidence="9">
    <location>
        <begin position="1"/>
        <end position="10"/>
    </location>
</feature>
<feature type="domain" description="Cyclic nucleotide-binding" evidence="10">
    <location>
        <begin position="73"/>
        <end position="190"/>
    </location>
</feature>
<feature type="compositionally biased region" description="Basic and acidic residues" evidence="9">
    <location>
        <begin position="467"/>
        <end position="477"/>
    </location>
</feature>
<proteinExistence type="predicted"/>
<dbReference type="CDD" id="cd00038">
    <property type="entry name" value="CAP_ED"/>
    <property type="match status" value="2"/>
</dbReference>
<evidence type="ECO:0000256" key="3">
    <source>
        <dbReference type="ARBA" id="ARBA00022692"/>
    </source>
</evidence>
<keyword evidence="8" id="KW-0407">Ion channel</keyword>
<dbReference type="Gene3D" id="2.60.120.10">
    <property type="entry name" value="Jelly Rolls"/>
    <property type="match status" value="2"/>
</dbReference>
<dbReference type="SUPFAM" id="SSF51206">
    <property type="entry name" value="cAMP-binding domain-like"/>
    <property type="match status" value="2"/>
</dbReference>
<sequence>MFTMRRHHRNSAGGAAVHSNKANGAPIPDPLALIRTFNSETNPSRPIRPSPLTASQIQGMPLDLLDRIRSFPLFLSAPESFLAAIATHLRPQLHSPHDYILTEGDEAKAMYWLVRGAVAVTSRDGESTYAELKPGAFFGEIGILMDIPRTATIIARTRCLLVVLSKEDLTKEMPKFPEVEQAIRDEAQERLTILYKKKREAGDVSKLPARGGKRVRERAIGTADMEDEGGVGSNGVSNTKKRKSPSPGITDVLETSALGSGLVNVRQLLKELPLFSGLPPEILHFLGLSAQPMTYPPFTDIVKQGTQGREIYFIVRGEVEVVDEQSTIPNGGLFLSNQEPQKSSRSGSVRVKARLKKGQYFGEVASLSLAPRRTATVRSVTEVECLMITEQVLDGLWSRCPVEIRQQVEVTARNRLDSVPLDPDVEMADAPDAPTPSFNDLEIGDRSTKASKRQTYPAVTVNVIKPETPHKPSRIEDIPIIEPYDPDPFLGVDIDNMRSKSRRGSLAPPPPDSQQNEAQNGQNPLVPRATSPSTAKVKHATTPPEQHMSTKRPRKLLRTLPRRPSQFNKGTIPDSILTRIFNHLDVWQLMHLRRVSSHWSKLLASSPDLLRVLDLREFNRKITDEVLIKSICPFVGSRPFVVDISNCFHITDEGFTVLAAMCGANVKTWRMKSVWDITGQAVLEMANKARILEEIDLSNCRKVSDNLLARVVGWVVQDTPLLAQQQQKGRQNSGSKPGNQALMHAPPGTVIGCPNLKRITLSYCKHVTDRSMAHLAVHAASRLEQIDLTRCTTITDQGFQHWSIYQFSKLRKLCLADCTYLTDNAIVYLTNAAKGLRELDLSFCCALSDTATEVLALGCPLLTVLKLSFCGSAVSDSSLRSIGLHLLELRELSVRGCVRVTGIGVESVVEGCHNLEFFNVSQCKNLTRWLEQGGVEKCRRLWGRNIKFETVAQDPTLGDWR</sequence>
<dbReference type="InterPro" id="IPR014710">
    <property type="entry name" value="RmlC-like_jellyroll"/>
</dbReference>
<keyword evidence="6" id="KW-0472">Membrane</keyword>